<keyword evidence="3" id="KW-1185">Reference proteome</keyword>
<gene>
    <name evidence="2" type="ORF">MTER_24820</name>
</gene>
<name>A0AAD1I398_9MYCO</name>
<dbReference type="Proteomes" id="UP000467636">
    <property type="component" value="Chromosome"/>
</dbReference>
<evidence type="ECO:0000313" key="3">
    <source>
        <dbReference type="Proteomes" id="UP000467636"/>
    </source>
</evidence>
<sequence length="66" mass="6254">MISRAMIPISTAKPAHSVARPPDVALERPVGVGCGLVVGGTPHLPVGTAPGVSGGGGGVGSWSGLG</sequence>
<accession>A0AAD1I398</accession>
<feature type="region of interest" description="Disordered" evidence="1">
    <location>
        <begin position="1"/>
        <end position="21"/>
    </location>
</feature>
<protein>
    <submittedName>
        <fullName evidence="2">Uncharacterized protein</fullName>
    </submittedName>
</protein>
<organism evidence="2 3">
    <name type="scientific">Mycolicibacter terrae</name>
    <dbReference type="NCBI Taxonomy" id="1788"/>
    <lineage>
        <taxon>Bacteria</taxon>
        <taxon>Bacillati</taxon>
        <taxon>Actinomycetota</taxon>
        <taxon>Actinomycetes</taxon>
        <taxon>Mycobacteriales</taxon>
        <taxon>Mycobacteriaceae</taxon>
        <taxon>Mycolicibacter</taxon>
    </lineage>
</organism>
<evidence type="ECO:0000313" key="2">
    <source>
        <dbReference type="EMBL" id="BBX23071.1"/>
    </source>
</evidence>
<proteinExistence type="predicted"/>
<dbReference type="EMBL" id="AP022564">
    <property type="protein sequence ID" value="BBX23071.1"/>
    <property type="molecule type" value="Genomic_DNA"/>
</dbReference>
<dbReference type="AlphaFoldDB" id="A0AAD1I398"/>
<reference evidence="2 3" key="1">
    <citation type="journal article" date="2019" name="Emerg. Microbes Infect.">
        <title>Comprehensive subspecies identification of 175 nontuberculous mycobacteria species based on 7547 genomic profiles.</title>
        <authorList>
            <person name="Matsumoto Y."/>
            <person name="Kinjo T."/>
            <person name="Motooka D."/>
            <person name="Nabeya D."/>
            <person name="Jung N."/>
            <person name="Uechi K."/>
            <person name="Horii T."/>
            <person name="Iida T."/>
            <person name="Fujita J."/>
            <person name="Nakamura S."/>
        </authorList>
    </citation>
    <scope>NUCLEOTIDE SEQUENCE [LARGE SCALE GENOMIC DNA]</scope>
    <source>
        <strain evidence="2 3">JCM 12143</strain>
    </source>
</reference>
<evidence type="ECO:0000256" key="1">
    <source>
        <dbReference type="SAM" id="MobiDB-lite"/>
    </source>
</evidence>